<reference evidence="2" key="1">
    <citation type="submission" date="2018-11" db="EMBL/GenBank/DDBJ databases">
        <authorList>
            <person name="Grassa J C."/>
        </authorList>
    </citation>
    <scope>NUCLEOTIDE SEQUENCE [LARGE SCALE GENOMIC DNA]</scope>
</reference>
<proteinExistence type="predicted"/>
<evidence type="ECO:0000313" key="2">
    <source>
        <dbReference type="EnsemblPlants" id="cds.evm.model.04.789"/>
    </source>
</evidence>
<sequence length="140" mass="15774">MEAADSGEGGSKEVENSEQMQVESINEVTSADDRSWLSIIESHEIAIPKDGRREDVGSINILLVFSRLMRDLNRPSFNIPRTCPFIIIRDTCALLGDKDQIELGPKINLGRKWRDVNDKFDSNLAWFGEKKGEEAIDLLP</sequence>
<dbReference type="EMBL" id="UZAU01000368">
    <property type="status" value="NOT_ANNOTATED_CDS"/>
    <property type="molecule type" value="Genomic_DNA"/>
</dbReference>
<reference evidence="2" key="2">
    <citation type="submission" date="2021-03" db="UniProtKB">
        <authorList>
            <consortium name="EnsemblPlants"/>
        </authorList>
    </citation>
    <scope>IDENTIFICATION</scope>
</reference>
<dbReference type="Proteomes" id="UP000596661">
    <property type="component" value="Chromosome 4"/>
</dbReference>
<dbReference type="Gramene" id="evm.model.04.789">
    <property type="protein sequence ID" value="cds.evm.model.04.789"/>
    <property type="gene ID" value="evm.TU.04.789"/>
</dbReference>
<protein>
    <submittedName>
        <fullName evidence="2">Uncharacterized protein</fullName>
    </submittedName>
</protein>
<dbReference type="EnsemblPlants" id="evm.model.04.789">
    <property type="protein sequence ID" value="cds.evm.model.04.789"/>
    <property type="gene ID" value="evm.TU.04.789"/>
</dbReference>
<organism evidence="2 3">
    <name type="scientific">Cannabis sativa</name>
    <name type="common">Hemp</name>
    <name type="synonym">Marijuana</name>
    <dbReference type="NCBI Taxonomy" id="3483"/>
    <lineage>
        <taxon>Eukaryota</taxon>
        <taxon>Viridiplantae</taxon>
        <taxon>Streptophyta</taxon>
        <taxon>Embryophyta</taxon>
        <taxon>Tracheophyta</taxon>
        <taxon>Spermatophyta</taxon>
        <taxon>Magnoliopsida</taxon>
        <taxon>eudicotyledons</taxon>
        <taxon>Gunneridae</taxon>
        <taxon>Pentapetalae</taxon>
        <taxon>rosids</taxon>
        <taxon>fabids</taxon>
        <taxon>Rosales</taxon>
        <taxon>Cannabaceae</taxon>
        <taxon>Cannabis</taxon>
    </lineage>
</organism>
<evidence type="ECO:0000313" key="3">
    <source>
        <dbReference type="Proteomes" id="UP000596661"/>
    </source>
</evidence>
<name>A0A803PIR3_CANSA</name>
<accession>A0A803PIR3</accession>
<feature type="region of interest" description="Disordered" evidence="1">
    <location>
        <begin position="1"/>
        <end position="24"/>
    </location>
</feature>
<keyword evidence="3" id="KW-1185">Reference proteome</keyword>
<evidence type="ECO:0000256" key="1">
    <source>
        <dbReference type="SAM" id="MobiDB-lite"/>
    </source>
</evidence>
<dbReference type="AlphaFoldDB" id="A0A803PIR3"/>